<dbReference type="AlphaFoldDB" id="A5E0A8"/>
<dbReference type="Proteomes" id="UP000001996">
    <property type="component" value="Unassembled WGS sequence"/>
</dbReference>
<proteinExistence type="predicted"/>
<keyword evidence="2" id="KW-1185">Reference proteome</keyword>
<dbReference type="InParanoid" id="A5E0A8"/>
<reference evidence="1 2" key="1">
    <citation type="journal article" date="2009" name="Nature">
        <title>Evolution of pathogenicity and sexual reproduction in eight Candida genomes.</title>
        <authorList>
            <person name="Butler G."/>
            <person name="Rasmussen M.D."/>
            <person name="Lin M.F."/>
            <person name="Santos M.A."/>
            <person name="Sakthikumar S."/>
            <person name="Munro C.A."/>
            <person name="Rheinbay E."/>
            <person name="Grabherr M."/>
            <person name="Forche A."/>
            <person name="Reedy J.L."/>
            <person name="Agrafioti I."/>
            <person name="Arnaud M.B."/>
            <person name="Bates S."/>
            <person name="Brown A.J."/>
            <person name="Brunke S."/>
            <person name="Costanzo M.C."/>
            <person name="Fitzpatrick D.A."/>
            <person name="de Groot P.W."/>
            <person name="Harris D."/>
            <person name="Hoyer L.L."/>
            <person name="Hube B."/>
            <person name="Klis F.M."/>
            <person name="Kodira C."/>
            <person name="Lennard N."/>
            <person name="Logue M.E."/>
            <person name="Martin R."/>
            <person name="Neiman A.M."/>
            <person name="Nikolaou E."/>
            <person name="Quail M.A."/>
            <person name="Quinn J."/>
            <person name="Santos M.C."/>
            <person name="Schmitzberger F.F."/>
            <person name="Sherlock G."/>
            <person name="Shah P."/>
            <person name="Silverstein K.A."/>
            <person name="Skrzypek M.S."/>
            <person name="Soll D."/>
            <person name="Staggs R."/>
            <person name="Stansfield I."/>
            <person name="Stumpf M.P."/>
            <person name="Sudbery P.E."/>
            <person name="Srikantha T."/>
            <person name="Zeng Q."/>
            <person name="Berman J."/>
            <person name="Berriman M."/>
            <person name="Heitman J."/>
            <person name="Gow N.A."/>
            <person name="Lorenz M.C."/>
            <person name="Birren B.W."/>
            <person name="Kellis M."/>
            <person name="Cuomo C.A."/>
        </authorList>
    </citation>
    <scope>NUCLEOTIDE SEQUENCE [LARGE SCALE GENOMIC DNA]</scope>
    <source>
        <strain evidence="2">ATCC 11503 / BCRC 21390 / CBS 2605 / JCM 1781 / NBRC 1676 / NRRL YB-4239</strain>
    </source>
</reference>
<organism evidence="1 2">
    <name type="scientific">Lodderomyces elongisporus (strain ATCC 11503 / CBS 2605 / JCM 1781 / NBRC 1676 / NRRL YB-4239)</name>
    <name type="common">Yeast</name>
    <name type="synonym">Saccharomyces elongisporus</name>
    <dbReference type="NCBI Taxonomy" id="379508"/>
    <lineage>
        <taxon>Eukaryota</taxon>
        <taxon>Fungi</taxon>
        <taxon>Dikarya</taxon>
        <taxon>Ascomycota</taxon>
        <taxon>Saccharomycotina</taxon>
        <taxon>Pichiomycetes</taxon>
        <taxon>Debaryomycetaceae</taxon>
        <taxon>Candida/Lodderomyces clade</taxon>
        <taxon>Lodderomyces</taxon>
    </lineage>
</organism>
<sequence length="221" mass="24103">MASDSTNLIMLFESRIISILTDSSSETCKHWSQIMIHVSPNDVSVSTSFGKSCNTPLNSLQTLTFVLHVGKSPGLSDFLIAHQSKSNCTFKVEPGENESPRISKSSNLLSSCAIAPGPFSPLASAISTSLSLSPSLAPPPLPFLTLYSRCKNSLIISKKTSLTVETGVFWTNLDAARSANRRYTLFFRLISVLTVFSIPFFKSRSCNNQKDLDKIEKSTNA</sequence>
<dbReference type="EMBL" id="CH981526">
    <property type="protein sequence ID" value="EDK44867.1"/>
    <property type="molecule type" value="Genomic_DNA"/>
</dbReference>
<evidence type="ECO:0000313" key="2">
    <source>
        <dbReference type="Proteomes" id="UP000001996"/>
    </source>
</evidence>
<dbReference type="VEuPathDB" id="FungiDB:LELG_03045"/>
<accession>A5E0A8</accession>
<evidence type="ECO:0000313" key="1">
    <source>
        <dbReference type="EMBL" id="EDK44867.1"/>
    </source>
</evidence>
<name>A5E0A8_LODEL</name>
<dbReference type="HOGENOM" id="CLU_1250872_0_0_1"/>
<gene>
    <name evidence="1" type="ORF">LELG_03045</name>
</gene>
<protein>
    <submittedName>
        <fullName evidence="1">Uncharacterized protein</fullName>
    </submittedName>
</protein>